<keyword evidence="3" id="KW-0285">Flavoprotein</keyword>
<comment type="cofactor">
    <cofactor evidence="1">
        <name>FAD</name>
        <dbReference type="ChEBI" id="CHEBI:57692"/>
    </cofactor>
</comment>
<organism evidence="8">
    <name type="scientific">viral metagenome</name>
    <dbReference type="NCBI Taxonomy" id="1070528"/>
    <lineage>
        <taxon>unclassified sequences</taxon>
        <taxon>metagenomes</taxon>
        <taxon>organismal metagenomes</taxon>
    </lineage>
</organism>
<dbReference type="EC" id="1.8.3.2" evidence="2"/>
<dbReference type="AlphaFoldDB" id="A0A6C0K689"/>
<evidence type="ECO:0000256" key="3">
    <source>
        <dbReference type="ARBA" id="ARBA00022630"/>
    </source>
</evidence>
<proteinExistence type="predicted"/>
<dbReference type="InterPro" id="IPR036774">
    <property type="entry name" value="ERV/ALR_sulphydryl_oxid_sf"/>
</dbReference>
<protein>
    <recommendedName>
        <fullName evidence="2">thiol oxidase</fullName>
        <ecNumber evidence="2">1.8.3.2</ecNumber>
    </recommendedName>
</protein>
<evidence type="ECO:0000259" key="7">
    <source>
        <dbReference type="PROSITE" id="PS51324"/>
    </source>
</evidence>
<keyword evidence="4" id="KW-0274">FAD</keyword>
<reference evidence="8" key="1">
    <citation type="journal article" date="2020" name="Nature">
        <title>Giant virus diversity and host interactions through global metagenomics.</title>
        <authorList>
            <person name="Schulz F."/>
            <person name="Roux S."/>
            <person name="Paez-Espino D."/>
            <person name="Jungbluth S."/>
            <person name="Walsh D.A."/>
            <person name="Denef V.J."/>
            <person name="McMahon K.D."/>
            <person name="Konstantinidis K.T."/>
            <person name="Eloe-Fadrosh E.A."/>
            <person name="Kyrpides N.C."/>
            <person name="Woyke T."/>
        </authorList>
    </citation>
    <scope>NUCLEOTIDE SEQUENCE</scope>
    <source>
        <strain evidence="8">GVMAG-S-1101172-89</strain>
    </source>
</reference>
<dbReference type="InterPro" id="IPR017905">
    <property type="entry name" value="ERV/ALR_sulphydryl_oxidase"/>
</dbReference>
<dbReference type="EMBL" id="MN740808">
    <property type="protein sequence ID" value="QHU12606.1"/>
    <property type="molecule type" value="Genomic_DNA"/>
</dbReference>
<evidence type="ECO:0000256" key="2">
    <source>
        <dbReference type="ARBA" id="ARBA00012512"/>
    </source>
</evidence>
<accession>A0A6C0K689</accession>
<evidence type="ECO:0000256" key="5">
    <source>
        <dbReference type="ARBA" id="ARBA00023002"/>
    </source>
</evidence>
<name>A0A6C0K689_9ZZZZ</name>
<keyword evidence="6" id="KW-1015">Disulfide bond</keyword>
<feature type="domain" description="ERV/ALR sulfhydryl oxidase" evidence="7">
    <location>
        <begin position="1"/>
        <end position="106"/>
    </location>
</feature>
<evidence type="ECO:0000313" key="8">
    <source>
        <dbReference type="EMBL" id="QHU12606.1"/>
    </source>
</evidence>
<dbReference type="PROSITE" id="PS51324">
    <property type="entry name" value="ERV_ALR"/>
    <property type="match status" value="1"/>
</dbReference>
<keyword evidence="5" id="KW-0560">Oxidoreductase</keyword>
<evidence type="ECO:0000256" key="1">
    <source>
        <dbReference type="ARBA" id="ARBA00001974"/>
    </source>
</evidence>
<dbReference type="SUPFAM" id="SSF69000">
    <property type="entry name" value="FAD-dependent thiol oxidase"/>
    <property type="match status" value="1"/>
</dbReference>
<dbReference type="GO" id="GO:0016972">
    <property type="term" value="F:thiol oxidase activity"/>
    <property type="evidence" value="ECO:0007669"/>
    <property type="project" value="UniProtKB-EC"/>
</dbReference>
<evidence type="ECO:0000256" key="4">
    <source>
        <dbReference type="ARBA" id="ARBA00022827"/>
    </source>
</evidence>
<dbReference type="Pfam" id="PF04777">
    <property type="entry name" value="Evr1_Alr"/>
    <property type="match status" value="1"/>
</dbReference>
<sequence>MDTKFWGPSGWKMLHLISFVRAHPTPTEIADLRCFFSTLPYVLPCKFCRKSLSEYIVEFPLESTLNESYALAKWLWKIHNCVNSKLREQKLLKESDPPFASVKSLYTAKFAAGCTRTNFEGWEFLFSIIENHPYSKQSLSGIPINGGPEKISADDHLELNRWNRLPKEIRQKYWEQFWTCLPKVLPYREWREVWGVCQTDWTSRKAAMKSLWGIRCSMESSLQLLNKTDFHSLCKQLRQHRSGCAKSSRARTCRKKRFRQRIP</sequence>
<evidence type="ECO:0000256" key="6">
    <source>
        <dbReference type="ARBA" id="ARBA00023157"/>
    </source>
</evidence>
<dbReference type="Gene3D" id="1.20.120.310">
    <property type="entry name" value="ERV/ALR sulfhydryl oxidase domain"/>
    <property type="match status" value="1"/>
</dbReference>